<dbReference type="STRING" id="988821.SAMN05421867_12117"/>
<evidence type="ECO:0000256" key="1">
    <source>
        <dbReference type="SAM" id="Phobius"/>
    </source>
</evidence>
<evidence type="ECO:0000313" key="3">
    <source>
        <dbReference type="Proteomes" id="UP000199012"/>
    </source>
</evidence>
<sequence length="100" mass="10209">MSAGRGTPGPQMSDDAVALVVLAVFFGGPILAMLTGAGDGVANWLTEHGVLTRDGVLVELAAGAGLDLARLAIAAGVLLALVAWAVNVVHRRRALERRPS</sequence>
<protein>
    <submittedName>
        <fullName evidence="2">Uncharacterized protein</fullName>
    </submittedName>
</protein>
<keyword evidence="1" id="KW-1133">Transmembrane helix</keyword>
<keyword evidence="1" id="KW-0812">Transmembrane</keyword>
<evidence type="ECO:0000313" key="2">
    <source>
        <dbReference type="EMBL" id="SFB39979.1"/>
    </source>
</evidence>
<dbReference type="EMBL" id="FOKA01000021">
    <property type="protein sequence ID" value="SFB39979.1"/>
    <property type="molecule type" value="Genomic_DNA"/>
</dbReference>
<dbReference type="AlphaFoldDB" id="A0A1I1APK8"/>
<dbReference type="RefSeq" id="WP_139224515.1">
    <property type="nucleotide sequence ID" value="NZ_BONM01000014.1"/>
</dbReference>
<gene>
    <name evidence="2" type="ORF">SAMN05421867_12117</name>
</gene>
<proteinExistence type="predicted"/>
<name>A0A1I1APK8_9CELL</name>
<feature type="transmembrane region" description="Helical" evidence="1">
    <location>
        <begin position="68"/>
        <end position="89"/>
    </location>
</feature>
<reference evidence="2 3" key="1">
    <citation type="submission" date="2016-10" db="EMBL/GenBank/DDBJ databases">
        <authorList>
            <person name="de Groot N.N."/>
        </authorList>
    </citation>
    <scope>NUCLEOTIDE SEQUENCE [LARGE SCALE GENOMIC DNA]</scope>
    <source>
        <strain evidence="2 3">CGMCC 4.6945</strain>
    </source>
</reference>
<organism evidence="2 3">
    <name type="scientific">Cellulomonas marina</name>
    <dbReference type="NCBI Taxonomy" id="988821"/>
    <lineage>
        <taxon>Bacteria</taxon>
        <taxon>Bacillati</taxon>
        <taxon>Actinomycetota</taxon>
        <taxon>Actinomycetes</taxon>
        <taxon>Micrococcales</taxon>
        <taxon>Cellulomonadaceae</taxon>
        <taxon>Cellulomonas</taxon>
    </lineage>
</organism>
<keyword evidence="3" id="KW-1185">Reference proteome</keyword>
<feature type="transmembrane region" description="Helical" evidence="1">
    <location>
        <begin position="16"/>
        <end position="37"/>
    </location>
</feature>
<accession>A0A1I1APK8</accession>
<keyword evidence="1" id="KW-0472">Membrane</keyword>
<dbReference type="Proteomes" id="UP000199012">
    <property type="component" value="Unassembled WGS sequence"/>
</dbReference>